<dbReference type="CDD" id="cd11386">
    <property type="entry name" value="MCP_signal"/>
    <property type="match status" value="1"/>
</dbReference>
<dbReference type="GO" id="GO:0016020">
    <property type="term" value="C:membrane"/>
    <property type="evidence" value="ECO:0007669"/>
    <property type="project" value="UniProtKB-SubCell"/>
</dbReference>
<evidence type="ECO:0000256" key="3">
    <source>
        <dbReference type="ARBA" id="ARBA00022989"/>
    </source>
</evidence>
<name>A0A848G387_9RHOO</name>
<proteinExistence type="inferred from homology"/>
<keyword evidence="2" id="KW-0812">Transmembrane</keyword>
<dbReference type="FunFam" id="1.10.287.950:FF:000001">
    <property type="entry name" value="Methyl-accepting chemotaxis sensory transducer"/>
    <property type="match status" value="1"/>
</dbReference>
<dbReference type="EMBL" id="JABBGA010000004">
    <property type="protein sequence ID" value="NML25639.1"/>
    <property type="molecule type" value="Genomic_DNA"/>
</dbReference>
<dbReference type="PANTHER" id="PTHR32089:SF119">
    <property type="entry name" value="METHYL-ACCEPTING CHEMOTAXIS PROTEIN CTPL"/>
    <property type="match status" value="1"/>
</dbReference>
<dbReference type="Gene3D" id="1.10.287.950">
    <property type="entry name" value="Methyl-accepting chemotaxis protein"/>
    <property type="match status" value="1"/>
</dbReference>
<dbReference type="SMART" id="SM00304">
    <property type="entry name" value="HAMP"/>
    <property type="match status" value="1"/>
</dbReference>
<dbReference type="PROSITE" id="PS50111">
    <property type="entry name" value="CHEMOTAXIS_TRANSDUC_2"/>
    <property type="match status" value="1"/>
</dbReference>
<keyword evidence="4" id="KW-0472">Membrane</keyword>
<dbReference type="GO" id="GO:0006935">
    <property type="term" value="P:chemotaxis"/>
    <property type="evidence" value="ECO:0007669"/>
    <property type="project" value="InterPro"/>
</dbReference>
<dbReference type="Proteomes" id="UP000580043">
    <property type="component" value="Unassembled WGS sequence"/>
</dbReference>
<sequence>MTIAKRLTILLATLMLALAAVGSAGLLQMKSLNENIKFVHENIIPSVVAIDKAANDFAIVRALILRHILSDDDKDMAAIDVQILEVRSRLDKNLQHYLDNYVTNDRDKELLLTEQKEVKQFYALIEEPLALSRAQKPDQAKELIGKARAQVAAVDKAFQEHVKFNIDISDEYANIRADASYRSGLWTMGSVILAAVAAGLFLGLGTYRQVVGALSGIRSVVGEIASHRDFTRRVDAKGQDEVADTGRALNTLLEQVQSSFQQFRTQTEQVSDAASRLASAAHQVATGSDDQSEASASMAAAIEELTVSISHVSDRSNEASTLVVHAGAVARNGGEVIGQTLTDIRRIETAVKEAAEIVARLDAGSAKINAVVAVIKEVADQTNLLALNAAIEAARAGEQGRGFAVVADEVRKLAERTAQSTQEITSTMTTMQSDASNAVKGMMTAVDQVNKGVEHTREAEHAVREIESGSSQTIGMVNEISEAIREQSSASSIIAQKVERIAQMSEENSAAAGTTSSTASDLNNLASAMRSEIQKYRV</sequence>
<dbReference type="GO" id="GO:0007165">
    <property type="term" value="P:signal transduction"/>
    <property type="evidence" value="ECO:0007669"/>
    <property type="project" value="UniProtKB-KW"/>
</dbReference>
<keyword evidence="3" id="KW-1133">Transmembrane helix</keyword>
<dbReference type="PRINTS" id="PR00260">
    <property type="entry name" value="CHEMTRNSDUCR"/>
</dbReference>
<dbReference type="SMART" id="SM00283">
    <property type="entry name" value="MA"/>
    <property type="match status" value="1"/>
</dbReference>
<evidence type="ECO:0000256" key="1">
    <source>
        <dbReference type="ARBA" id="ARBA00004141"/>
    </source>
</evidence>
<evidence type="ECO:0000256" key="7">
    <source>
        <dbReference type="PROSITE-ProRule" id="PRU00284"/>
    </source>
</evidence>
<dbReference type="Pfam" id="PF00672">
    <property type="entry name" value="HAMP"/>
    <property type="match status" value="1"/>
</dbReference>
<evidence type="ECO:0000256" key="2">
    <source>
        <dbReference type="ARBA" id="ARBA00022692"/>
    </source>
</evidence>
<dbReference type="Pfam" id="PF00015">
    <property type="entry name" value="MCPsignal"/>
    <property type="match status" value="1"/>
</dbReference>
<dbReference type="Pfam" id="PF12729">
    <property type="entry name" value="4HB_MCP_1"/>
    <property type="match status" value="1"/>
</dbReference>
<evidence type="ECO:0000259" key="8">
    <source>
        <dbReference type="PROSITE" id="PS50111"/>
    </source>
</evidence>
<dbReference type="RefSeq" id="WP_169145255.1">
    <property type="nucleotide sequence ID" value="NZ_JABBGA010000004.1"/>
</dbReference>
<dbReference type="InterPro" id="IPR003660">
    <property type="entry name" value="HAMP_dom"/>
</dbReference>
<keyword evidence="11" id="KW-1185">Reference proteome</keyword>
<dbReference type="PANTHER" id="PTHR32089">
    <property type="entry name" value="METHYL-ACCEPTING CHEMOTAXIS PROTEIN MCPB"/>
    <property type="match status" value="1"/>
</dbReference>
<organism evidence="10 11">
    <name type="scientific">Zoogloea dura</name>
    <dbReference type="NCBI Taxonomy" id="2728840"/>
    <lineage>
        <taxon>Bacteria</taxon>
        <taxon>Pseudomonadati</taxon>
        <taxon>Pseudomonadota</taxon>
        <taxon>Betaproteobacteria</taxon>
        <taxon>Rhodocyclales</taxon>
        <taxon>Zoogloeaceae</taxon>
        <taxon>Zoogloea</taxon>
    </lineage>
</organism>
<keyword evidence="5 7" id="KW-0807">Transducer</keyword>
<dbReference type="AlphaFoldDB" id="A0A848G387"/>
<dbReference type="InterPro" id="IPR004090">
    <property type="entry name" value="Chemotax_Me-accpt_rcpt"/>
</dbReference>
<comment type="similarity">
    <text evidence="6">Belongs to the methyl-accepting chemotaxis (MCP) protein family.</text>
</comment>
<dbReference type="InterPro" id="IPR024478">
    <property type="entry name" value="HlyB_4HB_MCP"/>
</dbReference>
<evidence type="ECO:0000256" key="4">
    <source>
        <dbReference type="ARBA" id="ARBA00023136"/>
    </source>
</evidence>
<reference evidence="10 11" key="1">
    <citation type="submission" date="2020-04" db="EMBL/GenBank/DDBJ databases">
        <title>Zoogloea sp. G-4-1-14 isolated from soil.</title>
        <authorList>
            <person name="Dahal R.H."/>
        </authorList>
    </citation>
    <scope>NUCLEOTIDE SEQUENCE [LARGE SCALE GENOMIC DNA]</scope>
    <source>
        <strain evidence="10 11">G-4-1-14</strain>
    </source>
</reference>
<dbReference type="SUPFAM" id="SSF58104">
    <property type="entry name" value="Methyl-accepting chemotaxis protein (MCP) signaling domain"/>
    <property type="match status" value="1"/>
</dbReference>
<evidence type="ECO:0000313" key="10">
    <source>
        <dbReference type="EMBL" id="NML25639.1"/>
    </source>
</evidence>
<protein>
    <submittedName>
        <fullName evidence="10">Methyl-accepting chemotaxis protein</fullName>
    </submittedName>
</protein>
<dbReference type="PROSITE" id="PS50885">
    <property type="entry name" value="HAMP"/>
    <property type="match status" value="1"/>
</dbReference>
<dbReference type="GO" id="GO:0004888">
    <property type="term" value="F:transmembrane signaling receptor activity"/>
    <property type="evidence" value="ECO:0007669"/>
    <property type="project" value="InterPro"/>
</dbReference>
<comment type="caution">
    <text evidence="10">The sequence shown here is derived from an EMBL/GenBank/DDBJ whole genome shotgun (WGS) entry which is preliminary data.</text>
</comment>
<comment type="subcellular location">
    <subcellularLocation>
        <location evidence="1">Membrane</location>
        <topology evidence="1">Multi-pass membrane protein</topology>
    </subcellularLocation>
</comment>
<dbReference type="InterPro" id="IPR004089">
    <property type="entry name" value="MCPsignal_dom"/>
</dbReference>
<gene>
    <name evidence="10" type="ORF">HHL15_07780</name>
</gene>
<feature type="domain" description="Methyl-accepting transducer" evidence="8">
    <location>
        <begin position="266"/>
        <end position="502"/>
    </location>
</feature>
<accession>A0A848G387</accession>
<evidence type="ECO:0000256" key="6">
    <source>
        <dbReference type="ARBA" id="ARBA00029447"/>
    </source>
</evidence>
<evidence type="ECO:0000256" key="5">
    <source>
        <dbReference type="ARBA" id="ARBA00023224"/>
    </source>
</evidence>
<feature type="domain" description="HAMP" evidence="9">
    <location>
        <begin position="208"/>
        <end position="261"/>
    </location>
</feature>
<evidence type="ECO:0000259" key="9">
    <source>
        <dbReference type="PROSITE" id="PS50885"/>
    </source>
</evidence>
<evidence type="ECO:0000313" key="11">
    <source>
        <dbReference type="Proteomes" id="UP000580043"/>
    </source>
</evidence>